<reference evidence="3 4" key="2">
    <citation type="submission" date="2024-01" db="EMBL/GenBank/DDBJ databases">
        <authorList>
            <person name="Xie X."/>
        </authorList>
    </citation>
    <scope>NUCLEOTIDE SEQUENCE [LARGE SCALE GENOMIC DNA]</scope>
    <source>
        <strain evidence="3">SCUT-1</strain>
    </source>
</reference>
<proteinExistence type="predicted"/>
<comment type="caution">
    <text evidence="3">The sequence shown here is derived from an EMBL/GenBank/DDBJ whole genome shotgun (WGS) entry which is preliminary data.</text>
</comment>
<dbReference type="EMBL" id="JAYMYJ010000047">
    <property type="protein sequence ID" value="MEB4590558.1"/>
    <property type="molecule type" value="Genomic_DNA"/>
</dbReference>
<dbReference type="InterPro" id="IPR011460">
    <property type="entry name" value="Lcl_C"/>
</dbReference>
<evidence type="ECO:0000313" key="4">
    <source>
        <dbReference type="Proteomes" id="UP001308005"/>
    </source>
</evidence>
<evidence type="ECO:0000313" key="3">
    <source>
        <dbReference type="EMBL" id="MEB4590558.1"/>
    </source>
</evidence>
<dbReference type="RefSeq" id="WP_324693916.1">
    <property type="nucleotide sequence ID" value="NZ_JAYMYJ010000047.1"/>
</dbReference>
<dbReference type="Pfam" id="PF07603">
    <property type="entry name" value="Lcl_C"/>
    <property type="match status" value="1"/>
</dbReference>
<organism evidence="3 4">
    <name type="scientific">Candidatus Thiothrix phosphatis</name>
    <dbReference type="NCBI Taxonomy" id="3112415"/>
    <lineage>
        <taxon>Bacteria</taxon>
        <taxon>Pseudomonadati</taxon>
        <taxon>Pseudomonadota</taxon>
        <taxon>Gammaproteobacteria</taxon>
        <taxon>Thiotrichales</taxon>
        <taxon>Thiotrichaceae</taxon>
        <taxon>Thiothrix</taxon>
    </lineage>
</organism>
<name>A0ABU6CVY7_9GAMM</name>
<evidence type="ECO:0000256" key="1">
    <source>
        <dbReference type="SAM" id="MobiDB-lite"/>
    </source>
</evidence>
<keyword evidence="4" id="KW-1185">Reference proteome</keyword>
<sequence length="475" mass="48593">MLKALCLSAPLLLSACGGGGSTGSSVAGDNLPANLAPYLASNSIARPDRLEFRVVNTSGVVCAALPQDVTVAYDAPKNGRFILFDDYKDGKELCYLALSENNPKETLTITVKNPDGTDFPGSGLVEVDASESYLTPDPPAPPLVTNSAPTASGVSISDGNGGDAVVGDTLTGNYTYSDADNDAEGASTYRWLRDGGAIVGATGRTYMLVAADAGHGITFEVTPVAAAGAGPGAAVASSAVNAVSAVVQPSPTGKLNDTGITADQCGNASANAACPQAGFPQQDGETGRDATQPTNNDADGHRGFSFTKISSTGMALAADAASWACVKDNVTGLIWEVKTDDDGLHDKDWTYTWYDPNTVTNGGDNGVANGGSCGDTSACDTSSYVVAVNAEGWCGATSGWRMPTVGELQSIADLSGNGLAIDVAYFPNTVLWLYWSGTPYAGDASSAWYVFFGYGSDGLIGRDLGVSVRLVRSGQ</sequence>
<dbReference type="PANTHER" id="PTHR35812">
    <property type="entry name" value="LIPOPROTEIN"/>
    <property type="match status" value="1"/>
</dbReference>
<dbReference type="PROSITE" id="PS51257">
    <property type="entry name" value="PROKAR_LIPOPROTEIN"/>
    <property type="match status" value="1"/>
</dbReference>
<feature type="domain" description="Lcl C-terminal" evidence="2">
    <location>
        <begin position="325"/>
        <end position="472"/>
    </location>
</feature>
<accession>A0ABU6CVY7</accession>
<feature type="region of interest" description="Disordered" evidence="1">
    <location>
        <begin position="274"/>
        <end position="301"/>
    </location>
</feature>
<dbReference type="Proteomes" id="UP001308005">
    <property type="component" value="Unassembled WGS sequence"/>
</dbReference>
<reference evidence="4" key="1">
    <citation type="submission" date="2023-07" db="EMBL/GenBank/DDBJ databases">
        <title>The carbon used by Thiothrix.</title>
        <authorList>
            <person name="Chen L."/>
        </authorList>
    </citation>
    <scope>NUCLEOTIDE SEQUENCE [LARGE SCALE GENOMIC DNA]</scope>
</reference>
<dbReference type="Gene3D" id="2.60.40.2700">
    <property type="match status" value="1"/>
</dbReference>
<protein>
    <submittedName>
        <fullName evidence="3">DUF1566 domain-containing protein</fullName>
    </submittedName>
</protein>
<gene>
    <name evidence="3" type="ORF">VSS37_06165</name>
</gene>
<dbReference type="PANTHER" id="PTHR35812:SF1">
    <property type="entry name" value="LIPOPROTEIN"/>
    <property type="match status" value="1"/>
</dbReference>
<evidence type="ECO:0000259" key="2">
    <source>
        <dbReference type="Pfam" id="PF07603"/>
    </source>
</evidence>